<feature type="transmembrane region" description="Helical" evidence="10">
    <location>
        <begin position="269"/>
        <end position="289"/>
    </location>
</feature>
<evidence type="ECO:0000256" key="11">
    <source>
        <dbReference type="SAM" id="MobiDB-lite"/>
    </source>
</evidence>
<organism evidence="12 13">
    <name type="scientific">Nannochloropsis gaditana</name>
    <dbReference type="NCBI Taxonomy" id="72520"/>
    <lineage>
        <taxon>Eukaryota</taxon>
        <taxon>Sar</taxon>
        <taxon>Stramenopiles</taxon>
        <taxon>Ochrophyta</taxon>
        <taxon>Eustigmatophyceae</taxon>
        <taxon>Eustigmatales</taxon>
        <taxon>Monodopsidaceae</taxon>
        <taxon>Nannochloropsis</taxon>
    </lineage>
</organism>
<dbReference type="EMBL" id="AZIL01000116">
    <property type="protein sequence ID" value="EWM29833.1"/>
    <property type="molecule type" value="Genomic_DNA"/>
</dbReference>
<comment type="similarity">
    <text evidence="10">Belongs to the ELO family.</text>
</comment>
<dbReference type="GO" id="GO:0005789">
    <property type="term" value="C:endoplasmic reticulum membrane"/>
    <property type="evidence" value="ECO:0007669"/>
    <property type="project" value="TreeGrafter"/>
</dbReference>
<comment type="subcellular location">
    <subcellularLocation>
        <location evidence="1">Membrane</location>
        <topology evidence="1">Multi-pass membrane protein</topology>
    </subcellularLocation>
</comment>
<feature type="transmembrane region" description="Helical" evidence="10">
    <location>
        <begin position="62"/>
        <end position="82"/>
    </location>
</feature>
<feature type="transmembrane region" description="Helical" evidence="10">
    <location>
        <begin position="178"/>
        <end position="195"/>
    </location>
</feature>
<dbReference type="PANTHER" id="PTHR11157:SF17">
    <property type="entry name" value="ELONGATION OF VERY LONG CHAIN FATTY ACIDS PROTEIN 6"/>
    <property type="match status" value="1"/>
</dbReference>
<comment type="caution">
    <text evidence="12">The sequence shown here is derived from an EMBL/GenBank/DDBJ whole genome shotgun (WGS) entry which is preliminary data.</text>
</comment>
<evidence type="ECO:0000256" key="10">
    <source>
        <dbReference type="RuleBase" id="RU361115"/>
    </source>
</evidence>
<dbReference type="AlphaFoldDB" id="W7U1Y8"/>
<feature type="transmembrane region" description="Helical" evidence="10">
    <location>
        <begin position="201"/>
        <end position="221"/>
    </location>
</feature>
<dbReference type="GO" id="GO:0042761">
    <property type="term" value="P:very long-chain fatty acid biosynthetic process"/>
    <property type="evidence" value="ECO:0007669"/>
    <property type="project" value="TreeGrafter"/>
</dbReference>
<evidence type="ECO:0000256" key="7">
    <source>
        <dbReference type="ARBA" id="ARBA00023098"/>
    </source>
</evidence>
<feature type="transmembrane region" description="Helical" evidence="10">
    <location>
        <begin position="148"/>
        <end position="171"/>
    </location>
</feature>
<evidence type="ECO:0000256" key="5">
    <source>
        <dbReference type="ARBA" id="ARBA00022832"/>
    </source>
</evidence>
<feature type="transmembrane region" description="Helical" evidence="10">
    <location>
        <begin position="233"/>
        <end position="257"/>
    </location>
</feature>
<evidence type="ECO:0000313" key="13">
    <source>
        <dbReference type="Proteomes" id="UP000019335"/>
    </source>
</evidence>
<keyword evidence="4 10" id="KW-0812">Transmembrane</keyword>
<keyword evidence="3 10" id="KW-0808">Transferase</keyword>
<reference evidence="12 13" key="1">
    <citation type="journal article" date="2014" name="Mol. Plant">
        <title>Chromosome Scale Genome Assembly and Transcriptome Profiling of Nannochloropsis gaditana in Nitrogen Depletion.</title>
        <authorList>
            <person name="Corteggiani Carpinelli E."/>
            <person name="Telatin A."/>
            <person name="Vitulo N."/>
            <person name="Forcato C."/>
            <person name="D'Angelo M."/>
            <person name="Schiavon R."/>
            <person name="Vezzi A."/>
            <person name="Giacometti G.M."/>
            <person name="Morosinotto T."/>
            <person name="Valle G."/>
        </authorList>
    </citation>
    <scope>NUCLEOTIDE SEQUENCE [LARGE SCALE GENOMIC DNA]</scope>
    <source>
        <strain evidence="12 13">B-31</strain>
    </source>
</reference>
<keyword evidence="7 10" id="KW-0443">Lipid metabolism</keyword>
<proteinExistence type="inferred from homology"/>
<evidence type="ECO:0000256" key="4">
    <source>
        <dbReference type="ARBA" id="ARBA00022692"/>
    </source>
</evidence>
<keyword evidence="13" id="KW-1185">Reference proteome</keyword>
<name>W7U1Y8_9STRA</name>
<keyword evidence="8 10" id="KW-0472">Membrane</keyword>
<evidence type="ECO:0000256" key="1">
    <source>
        <dbReference type="ARBA" id="ARBA00004141"/>
    </source>
</evidence>
<dbReference type="OrthoDB" id="10259681at2759"/>
<evidence type="ECO:0000313" key="12">
    <source>
        <dbReference type="EMBL" id="EWM29833.1"/>
    </source>
</evidence>
<evidence type="ECO:0000256" key="2">
    <source>
        <dbReference type="ARBA" id="ARBA00022516"/>
    </source>
</evidence>
<evidence type="ECO:0000256" key="8">
    <source>
        <dbReference type="ARBA" id="ARBA00023136"/>
    </source>
</evidence>
<dbReference type="GO" id="GO:0030148">
    <property type="term" value="P:sphingolipid biosynthetic process"/>
    <property type="evidence" value="ECO:0007669"/>
    <property type="project" value="TreeGrafter"/>
</dbReference>
<feature type="region of interest" description="Disordered" evidence="11">
    <location>
        <begin position="304"/>
        <end position="324"/>
    </location>
</feature>
<evidence type="ECO:0000256" key="6">
    <source>
        <dbReference type="ARBA" id="ARBA00022989"/>
    </source>
</evidence>
<gene>
    <name evidence="12" type="ORF">Naga_100017g49</name>
</gene>
<dbReference type="Proteomes" id="UP000019335">
    <property type="component" value="Chromosome 2"/>
</dbReference>
<dbReference type="GO" id="GO:0019367">
    <property type="term" value="P:fatty acid elongation, saturated fatty acid"/>
    <property type="evidence" value="ECO:0007669"/>
    <property type="project" value="TreeGrafter"/>
</dbReference>
<keyword evidence="5 10" id="KW-0276">Fatty acid metabolism</keyword>
<dbReference type="GO" id="GO:0009922">
    <property type="term" value="F:fatty acid elongase activity"/>
    <property type="evidence" value="ECO:0007669"/>
    <property type="project" value="InterPro"/>
</dbReference>
<dbReference type="Pfam" id="PF01151">
    <property type="entry name" value="ELO"/>
    <property type="match status" value="1"/>
</dbReference>
<keyword evidence="2 10" id="KW-0444">Lipid biosynthesis</keyword>
<feature type="transmembrane region" description="Helical" evidence="10">
    <location>
        <begin position="94"/>
        <end position="115"/>
    </location>
</feature>
<evidence type="ECO:0000256" key="9">
    <source>
        <dbReference type="ARBA" id="ARBA00023160"/>
    </source>
</evidence>
<accession>W7U1Y8</accession>
<comment type="catalytic activity">
    <reaction evidence="10">
        <text>an acyl-CoA + malonyl-CoA + H(+) = a 3-oxoacyl-CoA + CO2 + CoA</text>
        <dbReference type="Rhea" id="RHEA:50252"/>
        <dbReference type="ChEBI" id="CHEBI:15378"/>
        <dbReference type="ChEBI" id="CHEBI:16526"/>
        <dbReference type="ChEBI" id="CHEBI:57287"/>
        <dbReference type="ChEBI" id="CHEBI:57384"/>
        <dbReference type="ChEBI" id="CHEBI:58342"/>
        <dbReference type="ChEBI" id="CHEBI:90726"/>
    </reaction>
    <physiologicalReaction direction="left-to-right" evidence="10">
        <dbReference type="Rhea" id="RHEA:50253"/>
    </physiologicalReaction>
</comment>
<dbReference type="InterPro" id="IPR002076">
    <property type="entry name" value="ELO_fam"/>
</dbReference>
<dbReference type="GO" id="GO:0034625">
    <property type="term" value="P:fatty acid elongation, monounsaturated fatty acid"/>
    <property type="evidence" value="ECO:0007669"/>
    <property type="project" value="TreeGrafter"/>
</dbReference>
<sequence length="324" mass="37230">MSWFLDPAPLYETSQYITRDPVKPVRFVQVFQAIPALEPFYTEWEKHFDVSAPFRAIRDSKWVPIMAVILYLSFLVEGKKYIERRKKEGKGPVNLGYFPALWNGFLALFSIAGALRVVPHFLFLFTHKDFKETVCEAPDAAGYGDGAAGLWVMLFTVSKVFELMDTVILVLKGKDPMFLHWYHHVTVLLYTWFSYSARNPGLYFIAMNYTVHAVMYSYYFLMELRLWPKWLSPVFITLMQISQMLVGVGVTAAAYSYQADPSCAVVRDLIPWCAAMYATYLYFFVEFFVERFLAASTKRTPVSKLASKDIGAAPSNEGRDKKKT</sequence>
<keyword evidence="9 10" id="KW-0275">Fatty acid biosynthesis</keyword>
<keyword evidence="6 10" id="KW-1133">Transmembrane helix</keyword>
<dbReference type="EC" id="2.3.1.-" evidence="10"/>
<dbReference type="GO" id="GO:0034626">
    <property type="term" value="P:fatty acid elongation, polyunsaturated fatty acid"/>
    <property type="evidence" value="ECO:0007669"/>
    <property type="project" value="TreeGrafter"/>
</dbReference>
<dbReference type="PANTHER" id="PTHR11157">
    <property type="entry name" value="FATTY ACID ACYL TRANSFERASE-RELATED"/>
    <property type="match status" value="1"/>
</dbReference>
<protein>
    <recommendedName>
        <fullName evidence="10">Elongation of fatty acids protein</fullName>
        <ecNumber evidence="10">2.3.1.-</ecNumber>
    </recommendedName>
</protein>
<evidence type="ECO:0000256" key="3">
    <source>
        <dbReference type="ARBA" id="ARBA00022679"/>
    </source>
</evidence>